<sequence length="272" mass="30747">MPSPQGTKPDAILQITTSDIEDVQHLRSCKVQFCYRGEGEKESTSEVQITNVEESGGVSKYLSECLKHHQTTHPSTDSQDASILERIWDKLPALLSEGFVDDYMRAFTEALPQTIQETNEDIQLDDVPIESVEDLLNLLADEPVELPPSGLYQPFDNSTTPPVGTTALPSVDTNEPEAVDVHLLSTEKRERDETVDISEDGGHQLEQERWIREEDFSVFDKDFNIFPPPPLFGDNEFGVAPALEGFDDQYINHDQMEFTLTLRHSEIQTEFY</sequence>
<evidence type="ECO:0000313" key="2">
    <source>
        <dbReference type="EMBL" id="PRP83457.1"/>
    </source>
</evidence>
<evidence type="ECO:0000256" key="1">
    <source>
        <dbReference type="SAM" id="MobiDB-lite"/>
    </source>
</evidence>
<name>A0A2P6NHP1_9EUKA</name>
<accession>A0A2P6NHP1</accession>
<dbReference type="AlphaFoldDB" id="A0A2P6NHP1"/>
<gene>
    <name evidence="2" type="ORF">PROFUN_09230</name>
</gene>
<comment type="caution">
    <text evidence="2">The sequence shown here is derived from an EMBL/GenBank/DDBJ whole genome shotgun (WGS) entry which is preliminary data.</text>
</comment>
<protein>
    <submittedName>
        <fullName evidence="2">Uncharacterized protein</fullName>
    </submittedName>
</protein>
<feature type="compositionally biased region" description="Polar residues" evidence="1">
    <location>
        <begin position="155"/>
        <end position="173"/>
    </location>
</feature>
<evidence type="ECO:0000313" key="3">
    <source>
        <dbReference type="Proteomes" id="UP000241769"/>
    </source>
</evidence>
<organism evidence="2 3">
    <name type="scientific">Planoprotostelium fungivorum</name>
    <dbReference type="NCBI Taxonomy" id="1890364"/>
    <lineage>
        <taxon>Eukaryota</taxon>
        <taxon>Amoebozoa</taxon>
        <taxon>Evosea</taxon>
        <taxon>Variosea</taxon>
        <taxon>Cavosteliida</taxon>
        <taxon>Cavosteliaceae</taxon>
        <taxon>Planoprotostelium</taxon>
    </lineage>
</organism>
<dbReference type="InParanoid" id="A0A2P6NHP1"/>
<dbReference type="EMBL" id="MDYQ01000082">
    <property type="protein sequence ID" value="PRP83457.1"/>
    <property type="molecule type" value="Genomic_DNA"/>
</dbReference>
<reference evidence="2 3" key="1">
    <citation type="journal article" date="2018" name="Genome Biol. Evol.">
        <title>Multiple Roots of Fruiting Body Formation in Amoebozoa.</title>
        <authorList>
            <person name="Hillmann F."/>
            <person name="Forbes G."/>
            <person name="Novohradska S."/>
            <person name="Ferling I."/>
            <person name="Riege K."/>
            <person name="Groth M."/>
            <person name="Westermann M."/>
            <person name="Marz M."/>
            <person name="Spaller T."/>
            <person name="Winckler T."/>
            <person name="Schaap P."/>
            <person name="Glockner G."/>
        </authorList>
    </citation>
    <scope>NUCLEOTIDE SEQUENCE [LARGE SCALE GENOMIC DNA]</scope>
    <source>
        <strain evidence="2 3">Jena</strain>
    </source>
</reference>
<keyword evidence="3" id="KW-1185">Reference proteome</keyword>
<proteinExistence type="predicted"/>
<dbReference type="Proteomes" id="UP000241769">
    <property type="component" value="Unassembled WGS sequence"/>
</dbReference>
<feature type="region of interest" description="Disordered" evidence="1">
    <location>
        <begin position="152"/>
        <end position="175"/>
    </location>
</feature>